<dbReference type="EMBL" id="QDKG01000009">
    <property type="protein sequence ID" value="PVH23934.1"/>
    <property type="molecule type" value="Genomic_DNA"/>
</dbReference>
<keyword evidence="1" id="KW-0812">Transmembrane</keyword>
<dbReference type="Pfam" id="PF12969">
    <property type="entry name" value="DUF3857"/>
    <property type="match status" value="1"/>
</dbReference>
<feature type="domain" description="DUF3857" evidence="3">
    <location>
        <begin position="69"/>
        <end position="232"/>
    </location>
</feature>
<feature type="transmembrane region" description="Helical" evidence="1">
    <location>
        <begin position="703"/>
        <end position="723"/>
    </location>
</feature>
<gene>
    <name evidence="4" type="ORF">DC487_17040</name>
</gene>
<dbReference type="AlphaFoldDB" id="A0A2T8HEU9"/>
<evidence type="ECO:0000313" key="4">
    <source>
        <dbReference type="EMBL" id="PVH23934.1"/>
    </source>
</evidence>
<name>A0A2T8HEU9_9SPHI</name>
<keyword evidence="1" id="KW-1133">Transmembrane helix</keyword>
<feature type="chain" id="PRO_5015699760" description="DUF3857 domain-containing protein" evidence="2">
    <location>
        <begin position="26"/>
        <end position="879"/>
    </location>
</feature>
<dbReference type="InterPro" id="IPR019690">
    <property type="entry name" value="DUF2569"/>
</dbReference>
<evidence type="ECO:0000256" key="1">
    <source>
        <dbReference type="SAM" id="Phobius"/>
    </source>
</evidence>
<dbReference type="Gene3D" id="3.10.620.30">
    <property type="match status" value="1"/>
</dbReference>
<protein>
    <recommendedName>
        <fullName evidence="3">DUF3857 domain-containing protein</fullName>
    </recommendedName>
</protein>
<dbReference type="OrthoDB" id="98874at2"/>
<feature type="transmembrane region" description="Helical" evidence="1">
    <location>
        <begin position="662"/>
        <end position="682"/>
    </location>
</feature>
<dbReference type="InterPro" id="IPR024618">
    <property type="entry name" value="DUF3857"/>
</dbReference>
<dbReference type="Gene3D" id="2.60.40.3140">
    <property type="match status" value="1"/>
</dbReference>
<organism evidence="4 5">
    <name type="scientific">Sphingobacterium corticibacter</name>
    <dbReference type="NCBI Taxonomy" id="2171749"/>
    <lineage>
        <taxon>Bacteria</taxon>
        <taxon>Pseudomonadati</taxon>
        <taxon>Bacteroidota</taxon>
        <taxon>Sphingobacteriia</taxon>
        <taxon>Sphingobacteriales</taxon>
        <taxon>Sphingobacteriaceae</taxon>
        <taxon>Sphingobacterium</taxon>
    </lineage>
</organism>
<feature type="signal peptide" evidence="2">
    <location>
        <begin position="1"/>
        <end position="25"/>
    </location>
</feature>
<keyword evidence="5" id="KW-1185">Reference proteome</keyword>
<feature type="transmembrane region" description="Helical" evidence="1">
    <location>
        <begin position="789"/>
        <end position="809"/>
    </location>
</feature>
<dbReference type="Proteomes" id="UP000245627">
    <property type="component" value="Unassembled WGS sequence"/>
</dbReference>
<sequence length="879" mass="101270">MYRTNVMKFLLLYAVLFLCATSAMAQSAIKKVKSPDWIRVSALTPSAVDLDDVSDGYYIERQEYQVHVGLQERYHSSVRVIHDEEGLSSAGQVSVLFDPSYQSILLHDLSITRDGKRIDKTDTKLFKLLATESDLSRAIYNGTYSAYCIIDDLRKGDRINISYTIKGFNPVFDNKFFDYSYLQGYEPIGLLLVNYVVPKSRNLHFSYAGGAEEMQVLKSDQVTSYYYEKNNLLKGTFYDYVPSWYVSVPTVSCSEFSNWQEVAAWATKVNPIPILTSSQSLSVFADELWKKAGGNKVNYFKLVTDFVQNEIRYQGVEMGEFSHRANNPEKVFRQRYGDCKDKSVLLATLLKYKKIDSGLGLVNSYIDHGLKKQIPSPQSFNHMVVWAAVDGRKQWIDATVTQQGGNILYRYFPWYGAALNLSSGNVEDLGADQEAVTHISEVYQMHKDGSATLTVKSDYTSSDAESIRSLFKSNSKSEIQKQYLTYYQNKHKNVTKASNIKFDDDIENNTFVVYEHYNIPQLFEVEEETGKKYINFYSQHTDQYLPAVNTVRSAPIALSFPLKFEHDICIINPDGKQMSSASDTHNEQHESYFYSRFMRNSQDTLKLSYSFYTYKSYIDEEQVPLYVKTFQDRNRFFFSGFYLNDDYSVDIEGSSPTGQSTLYPILLFVLVCVLFTLFVRWYNKQKPRNTVASDGEQVLPPKLGGWLYVLGIVMIINLISSLLSNMLNYVTNYQIWIAYDFMELRHVSPIQWQVLLSLEFVISFFLTFALGYCLYLLYKRRDLFPQTCFYTLLAVAVFDVVSSMNAMYIMPESVKGAQESWNVLTRNIIPTIIWLSYLRQSERVKATFIVPYKNEDQPRQFISTALQHDPSVDQMPEQN</sequence>
<evidence type="ECO:0000256" key="2">
    <source>
        <dbReference type="SAM" id="SignalP"/>
    </source>
</evidence>
<proteinExistence type="predicted"/>
<dbReference type="SUPFAM" id="SSF54001">
    <property type="entry name" value="Cysteine proteinases"/>
    <property type="match status" value="1"/>
</dbReference>
<evidence type="ECO:0000259" key="3">
    <source>
        <dbReference type="Pfam" id="PF12969"/>
    </source>
</evidence>
<comment type="caution">
    <text evidence="4">The sequence shown here is derived from an EMBL/GenBank/DDBJ whole genome shotgun (WGS) entry which is preliminary data.</text>
</comment>
<feature type="transmembrane region" description="Helical" evidence="1">
    <location>
        <begin position="821"/>
        <end position="838"/>
    </location>
</feature>
<keyword evidence="2" id="KW-0732">Signal</keyword>
<dbReference type="Pfam" id="PF10754">
    <property type="entry name" value="DUF2569"/>
    <property type="match status" value="1"/>
</dbReference>
<evidence type="ECO:0000313" key="5">
    <source>
        <dbReference type="Proteomes" id="UP000245627"/>
    </source>
</evidence>
<reference evidence="4 5" key="1">
    <citation type="submission" date="2018-04" db="EMBL/GenBank/DDBJ databases">
        <title>Sphingobacterium cortibacter sp. nov.</title>
        <authorList>
            <person name="Li Y."/>
        </authorList>
    </citation>
    <scope>NUCLEOTIDE SEQUENCE [LARGE SCALE GENOMIC DNA]</scope>
    <source>
        <strain evidence="4 5">2c-3</strain>
    </source>
</reference>
<dbReference type="InterPro" id="IPR038765">
    <property type="entry name" value="Papain-like_cys_pep_sf"/>
</dbReference>
<accession>A0A2T8HEU9</accession>
<feature type="transmembrane region" description="Helical" evidence="1">
    <location>
        <begin position="750"/>
        <end position="777"/>
    </location>
</feature>
<keyword evidence="1" id="KW-0472">Membrane</keyword>